<feature type="transmembrane region" description="Helical" evidence="1">
    <location>
        <begin position="114"/>
        <end position="146"/>
    </location>
</feature>
<feature type="transmembrane region" description="Helical" evidence="1">
    <location>
        <begin position="12"/>
        <end position="31"/>
    </location>
</feature>
<gene>
    <name evidence="2" type="ORF">AFUS01_LOCUS9769</name>
</gene>
<comment type="caution">
    <text evidence="2">The sequence shown here is derived from an EMBL/GenBank/DDBJ whole genome shotgun (WGS) entry which is preliminary data.</text>
</comment>
<reference evidence="2" key="1">
    <citation type="submission" date="2021-06" db="EMBL/GenBank/DDBJ databases">
        <authorList>
            <person name="Hodson N. C."/>
            <person name="Mongue J. A."/>
            <person name="Jaron S. K."/>
        </authorList>
    </citation>
    <scope>NUCLEOTIDE SEQUENCE</scope>
</reference>
<proteinExistence type="predicted"/>
<evidence type="ECO:0000256" key="1">
    <source>
        <dbReference type="SAM" id="Phobius"/>
    </source>
</evidence>
<dbReference type="EMBL" id="CAJVCH010071119">
    <property type="protein sequence ID" value="CAG7720496.1"/>
    <property type="molecule type" value="Genomic_DNA"/>
</dbReference>
<keyword evidence="1" id="KW-0472">Membrane</keyword>
<name>A0A8J2NP76_9HEXA</name>
<evidence type="ECO:0000313" key="2">
    <source>
        <dbReference type="EMBL" id="CAG7720496.1"/>
    </source>
</evidence>
<feature type="transmembrane region" description="Helical" evidence="1">
    <location>
        <begin position="194"/>
        <end position="215"/>
    </location>
</feature>
<keyword evidence="1" id="KW-0812">Transmembrane</keyword>
<dbReference type="Proteomes" id="UP000708208">
    <property type="component" value="Unassembled WGS sequence"/>
</dbReference>
<organism evidence="2 3">
    <name type="scientific">Allacma fusca</name>
    <dbReference type="NCBI Taxonomy" id="39272"/>
    <lineage>
        <taxon>Eukaryota</taxon>
        <taxon>Metazoa</taxon>
        <taxon>Ecdysozoa</taxon>
        <taxon>Arthropoda</taxon>
        <taxon>Hexapoda</taxon>
        <taxon>Collembola</taxon>
        <taxon>Symphypleona</taxon>
        <taxon>Sminthuridae</taxon>
        <taxon>Allacma</taxon>
    </lineage>
</organism>
<feature type="non-terminal residue" evidence="2">
    <location>
        <position position="1"/>
    </location>
</feature>
<accession>A0A8J2NP76</accession>
<keyword evidence="1" id="KW-1133">Transmembrane helix</keyword>
<sequence>MMRIRDFPMHCVVIAAFIMLFSWSTSLYLVWPETTVLIFNEMFNYEDRQKKQDREYSKVKINWKSYSLQELFVIIAPCTLYGATFVGGFVFLLKPKRIFTVFTLVRQLGYEHEYLYAVCTGVDIFLLIFPTSVSAVEIFFQVLFFLRVFSLVEEKTQNLLNPGSTNFDISESIDSGLKLCRRLQLEIQLFNHNFAYVCFSYKIYAITSSILYWFAAFKFHRMYPVEGAAYFILGLDFVILFVLMYDKAFGVP</sequence>
<feature type="transmembrane region" description="Helical" evidence="1">
    <location>
        <begin position="71"/>
        <end position="93"/>
    </location>
</feature>
<evidence type="ECO:0000313" key="3">
    <source>
        <dbReference type="Proteomes" id="UP000708208"/>
    </source>
</evidence>
<keyword evidence="3" id="KW-1185">Reference proteome</keyword>
<protein>
    <submittedName>
        <fullName evidence="2">Uncharacterized protein</fullName>
    </submittedName>
</protein>
<feature type="transmembrane region" description="Helical" evidence="1">
    <location>
        <begin position="227"/>
        <end position="245"/>
    </location>
</feature>
<dbReference type="AlphaFoldDB" id="A0A8J2NP76"/>